<protein>
    <submittedName>
        <fullName evidence="2">Sm domain-containing protein</fullName>
    </submittedName>
</protein>
<keyword evidence="1" id="KW-1185">Reference proteome</keyword>
<sequence>MKGSLDNSKRTRYQRRCVVSVDVENVLIGKLVNTRVTAVHTVSSLTARCRLLVESNLVYLTTMSQNPSPVVVPAIKKHTNTVV</sequence>
<organism evidence="1 2">
    <name type="scientific">Heterorhabditis bacteriophora</name>
    <name type="common">Entomopathogenic nematode worm</name>
    <dbReference type="NCBI Taxonomy" id="37862"/>
    <lineage>
        <taxon>Eukaryota</taxon>
        <taxon>Metazoa</taxon>
        <taxon>Ecdysozoa</taxon>
        <taxon>Nematoda</taxon>
        <taxon>Chromadorea</taxon>
        <taxon>Rhabditida</taxon>
        <taxon>Rhabditina</taxon>
        <taxon>Rhabditomorpha</taxon>
        <taxon>Strongyloidea</taxon>
        <taxon>Heterorhabditidae</taxon>
        <taxon>Heterorhabditis</taxon>
    </lineage>
</organism>
<reference evidence="2" key="1">
    <citation type="submission" date="2016-11" db="UniProtKB">
        <authorList>
            <consortium name="WormBaseParasite"/>
        </authorList>
    </citation>
    <scope>IDENTIFICATION</scope>
</reference>
<accession>A0A1I7WPF3</accession>
<evidence type="ECO:0000313" key="2">
    <source>
        <dbReference type="WBParaSite" id="Hba_07025"/>
    </source>
</evidence>
<dbReference type="Proteomes" id="UP000095283">
    <property type="component" value="Unplaced"/>
</dbReference>
<evidence type="ECO:0000313" key="1">
    <source>
        <dbReference type="Proteomes" id="UP000095283"/>
    </source>
</evidence>
<dbReference type="WBParaSite" id="Hba_07025">
    <property type="protein sequence ID" value="Hba_07025"/>
    <property type="gene ID" value="Hba_07025"/>
</dbReference>
<name>A0A1I7WPF3_HETBA</name>
<dbReference type="AlphaFoldDB" id="A0A1I7WPF3"/>
<proteinExistence type="predicted"/>